<name>A0ABX0GR20_9ACTN</name>
<comment type="caution">
    <text evidence="2">The sequence shown here is derived from an EMBL/GenBank/DDBJ whole genome shotgun (WGS) entry which is preliminary data.</text>
</comment>
<keyword evidence="3" id="KW-1185">Reference proteome</keyword>
<proteinExistence type="predicted"/>
<sequence>MLGIGLGITLLARNVLDLLPDELPLVPGDKPCQVQRGGDTVLSLDVDQAANASTIAGVGLRQGMNRRAVTVALATAMQESGLRNLDHGDRDSLGLFQQRPSQGWGTAKQVRDPVHAAGRFYAGLRKVGGWQAMPLTQAAQAVQRSGYPDAYAKHEDEAAALALALTGASEGALTCEVGSADVRPQPMGRGGLTARAAAVRAQVERVFGKQSLGGFAPGGVSSGHMEGSAHYEGRAVDVFFRPASAANQRDGWALSYWLVAHADRLSIATVIYDDQIWTARRSDEGWRPYRSSNPSNDILQHRDHVHVDVVRGA</sequence>
<dbReference type="EMBL" id="JAANNP010000002">
    <property type="protein sequence ID" value="NHC13177.1"/>
    <property type="molecule type" value="Genomic_DNA"/>
</dbReference>
<evidence type="ECO:0000259" key="1">
    <source>
        <dbReference type="Pfam" id="PF26571"/>
    </source>
</evidence>
<protein>
    <recommendedName>
        <fullName evidence="1">ARB-07466-like C-terminal domain-containing protein</fullName>
    </recommendedName>
</protein>
<organism evidence="2 3">
    <name type="scientific">Motilibacter deserti</name>
    <dbReference type="NCBI Taxonomy" id="2714956"/>
    <lineage>
        <taxon>Bacteria</taxon>
        <taxon>Bacillati</taxon>
        <taxon>Actinomycetota</taxon>
        <taxon>Actinomycetes</taxon>
        <taxon>Motilibacterales</taxon>
        <taxon>Motilibacteraceae</taxon>
        <taxon>Motilibacter</taxon>
    </lineage>
</organism>
<dbReference type="Pfam" id="PF26571">
    <property type="entry name" value="VldE"/>
    <property type="match status" value="1"/>
</dbReference>
<evidence type="ECO:0000313" key="3">
    <source>
        <dbReference type="Proteomes" id="UP000800981"/>
    </source>
</evidence>
<gene>
    <name evidence="2" type="ORF">G9H71_05205</name>
</gene>
<feature type="domain" description="ARB-07466-like C-terminal" evidence="1">
    <location>
        <begin position="189"/>
        <end position="292"/>
    </location>
</feature>
<dbReference type="Proteomes" id="UP000800981">
    <property type="component" value="Unassembled WGS sequence"/>
</dbReference>
<evidence type="ECO:0000313" key="2">
    <source>
        <dbReference type="EMBL" id="NHC13177.1"/>
    </source>
</evidence>
<accession>A0ABX0GR20</accession>
<reference evidence="2 3" key="1">
    <citation type="submission" date="2020-03" db="EMBL/GenBank/DDBJ databases">
        <title>Two novel Motilibacter sp.</title>
        <authorList>
            <person name="Liu S."/>
        </authorList>
    </citation>
    <scope>NUCLEOTIDE SEQUENCE [LARGE SCALE GENOMIC DNA]</scope>
    <source>
        <strain evidence="2 3">E257</strain>
    </source>
</reference>
<dbReference type="InterPro" id="IPR058593">
    <property type="entry name" value="ARB_07466-like_C"/>
</dbReference>